<dbReference type="EMBL" id="JANLCJ010000076">
    <property type="protein sequence ID" value="MCS5736598.1"/>
    <property type="molecule type" value="Genomic_DNA"/>
</dbReference>
<dbReference type="Proteomes" id="UP001165586">
    <property type="component" value="Unassembled WGS sequence"/>
</dbReference>
<protein>
    <submittedName>
        <fullName evidence="1">Uncharacterized protein</fullName>
    </submittedName>
</protein>
<keyword evidence="2" id="KW-1185">Reference proteome</keyword>
<name>A0ABT2H9M5_9MICO</name>
<evidence type="ECO:0000313" key="2">
    <source>
        <dbReference type="Proteomes" id="UP001165586"/>
    </source>
</evidence>
<reference evidence="1" key="1">
    <citation type="submission" date="2022-08" db="EMBL/GenBank/DDBJ databases">
        <authorList>
            <person name="Deng Y."/>
            <person name="Han X.-F."/>
            <person name="Zhang Y.-Q."/>
        </authorList>
    </citation>
    <scope>NUCLEOTIDE SEQUENCE</scope>
    <source>
        <strain evidence="1">CPCC 203386</strain>
    </source>
</reference>
<accession>A0ABT2H9M5</accession>
<dbReference type="RefSeq" id="WP_259542640.1">
    <property type="nucleotide sequence ID" value="NZ_JANLCJ010000076.1"/>
</dbReference>
<organism evidence="1 2">
    <name type="scientific">Herbiconiux daphne</name>
    <dbReference type="NCBI Taxonomy" id="2970914"/>
    <lineage>
        <taxon>Bacteria</taxon>
        <taxon>Bacillati</taxon>
        <taxon>Actinomycetota</taxon>
        <taxon>Actinomycetes</taxon>
        <taxon>Micrococcales</taxon>
        <taxon>Microbacteriaceae</taxon>
        <taxon>Herbiconiux</taxon>
    </lineage>
</organism>
<comment type="caution">
    <text evidence="1">The sequence shown here is derived from an EMBL/GenBank/DDBJ whole genome shotgun (WGS) entry which is preliminary data.</text>
</comment>
<proteinExistence type="predicted"/>
<gene>
    <name evidence="1" type="ORF">N1032_22990</name>
</gene>
<evidence type="ECO:0000313" key="1">
    <source>
        <dbReference type="EMBL" id="MCS5736598.1"/>
    </source>
</evidence>
<sequence length="69" mass="8274">MKHAAEKYLTNAEFYHHLKPKTILDLYAGKQSYWLVHTEKVYSNDKNVQFTKNNSYLPAMKLIELLKWE</sequence>